<dbReference type="Pfam" id="PF00176">
    <property type="entry name" value="SNF2-rel_dom"/>
    <property type="match status" value="1"/>
</dbReference>
<accession>A0A0K0CV16</accession>
<dbReference type="InterPro" id="IPR052583">
    <property type="entry name" value="ATP-helicase/E3_Ub-Ligase"/>
</dbReference>
<evidence type="ECO:0000313" key="3">
    <source>
        <dbReference type="WBParaSite" id="ACAC_0000112401-mRNA-1"/>
    </source>
</evidence>
<dbReference type="GO" id="GO:0005524">
    <property type="term" value="F:ATP binding"/>
    <property type="evidence" value="ECO:0007669"/>
    <property type="project" value="InterPro"/>
</dbReference>
<dbReference type="InterPro" id="IPR038718">
    <property type="entry name" value="SNF2-like_sf"/>
</dbReference>
<dbReference type="PANTHER" id="PTHR45865">
    <property type="entry name" value="E3 UBIQUITIN-PROTEIN LIGASE SHPRH FAMILY MEMBER"/>
    <property type="match status" value="1"/>
</dbReference>
<dbReference type="InterPro" id="IPR000330">
    <property type="entry name" value="SNF2_N"/>
</dbReference>
<dbReference type="GO" id="GO:0000209">
    <property type="term" value="P:protein polyubiquitination"/>
    <property type="evidence" value="ECO:0007669"/>
    <property type="project" value="TreeGrafter"/>
</dbReference>
<dbReference type="Proteomes" id="UP000035642">
    <property type="component" value="Unassembled WGS sequence"/>
</dbReference>
<dbReference type="PANTHER" id="PTHR45865:SF1">
    <property type="entry name" value="E3 UBIQUITIN-PROTEIN LIGASE SHPRH"/>
    <property type="match status" value="1"/>
</dbReference>
<evidence type="ECO:0000259" key="1">
    <source>
        <dbReference type="Pfam" id="PF00176"/>
    </source>
</evidence>
<dbReference type="GO" id="GO:0061630">
    <property type="term" value="F:ubiquitin protein ligase activity"/>
    <property type="evidence" value="ECO:0007669"/>
    <property type="project" value="TreeGrafter"/>
</dbReference>
<dbReference type="Gene3D" id="3.40.50.10810">
    <property type="entry name" value="Tandem AAA-ATPase domain"/>
    <property type="match status" value="1"/>
</dbReference>
<dbReference type="GO" id="GO:0006974">
    <property type="term" value="P:DNA damage response"/>
    <property type="evidence" value="ECO:0007669"/>
    <property type="project" value="TreeGrafter"/>
</dbReference>
<protein>
    <submittedName>
        <fullName evidence="3">SNF2_N domain-containing protein</fullName>
    </submittedName>
</protein>
<dbReference type="WBParaSite" id="ACAC_0000112401-mRNA-1">
    <property type="protein sequence ID" value="ACAC_0000112401-mRNA-1"/>
    <property type="gene ID" value="ACAC_0000112401"/>
</dbReference>
<reference evidence="2" key="1">
    <citation type="submission" date="2012-09" db="EMBL/GenBank/DDBJ databases">
        <authorList>
            <person name="Martin A.A."/>
        </authorList>
    </citation>
    <scope>NUCLEOTIDE SEQUENCE</scope>
</reference>
<sequence length="135" mass="15897">LRLFQHLVGGMQEFSHLHCTLIKAILSRSLEMLEGFITSLFPYLQDISFDVSTTLIVVPESLLHQWYEEIRRHCTEDVRIDVYYGVAYDGYKHPLYLESYDIVLCAYETLQREIHHVITTSPSSYGIYVFYFHLV</sequence>
<dbReference type="STRING" id="6313.A0A0K0CV16"/>
<dbReference type="InterPro" id="IPR027417">
    <property type="entry name" value="P-loop_NTPase"/>
</dbReference>
<feature type="domain" description="SNF2 N-terminal" evidence="1">
    <location>
        <begin position="49"/>
        <end position="116"/>
    </location>
</feature>
<dbReference type="GO" id="GO:0005634">
    <property type="term" value="C:nucleus"/>
    <property type="evidence" value="ECO:0007669"/>
    <property type="project" value="TreeGrafter"/>
</dbReference>
<organism evidence="2 3">
    <name type="scientific">Angiostrongylus cantonensis</name>
    <name type="common">Rat lungworm</name>
    <dbReference type="NCBI Taxonomy" id="6313"/>
    <lineage>
        <taxon>Eukaryota</taxon>
        <taxon>Metazoa</taxon>
        <taxon>Ecdysozoa</taxon>
        <taxon>Nematoda</taxon>
        <taxon>Chromadorea</taxon>
        <taxon>Rhabditida</taxon>
        <taxon>Rhabditina</taxon>
        <taxon>Rhabditomorpha</taxon>
        <taxon>Strongyloidea</taxon>
        <taxon>Metastrongylidae</taxon>
        <taxon>Angiostrongylus</taxon>
    </lineage>
</organism>
<proteinExistence type="predicted"/>
<keyword evidence="2" id="KW-1185">Reference proteome</keyword>
<dbReference type="AlphaFoldDB" id="A0A0K0CV16"/>
<evidence type="ECO:0000313" key="2">
    <source>
        <dbReference type="Proteomes" id="UP000035642"/>
    </source>
</evidence>
<name>A0A0K0CV16_ANGCA</name>
<dbReference type="SUPFAM" id="SSF52540">
    <property type="entry name" value="P-loop containing nucleoside triphosphate hydrolases"/>
    <property type="match status" value="1"/>
</dbReference>
<reference evidence="3" key="2">
    <citation type="submission" date="2017-02" db="UniProtKB">
        <authorList>
            <consortium name="WormBaseParasite"/>
        </authorList>
    </citation>
    <scope>IDENTIFICATION</scope>
</reference>